<feature type="chain" id="PRO_5009664541" evidence="2">
    <location>
        <begin position="28"/>
        <end position="369"/>
    </location>
</feature>
<proteinExistence type="predicted"/>
<protein>
    <submittedName>
        <fullName evidence="3">Uncharacterized protein</fullName>
    </submittedName>
</protein>
<sequence length="369" mass="41109">MKLSGMFRIGFVAAIVTALILLPSCIAPGNGGVASTSTSQPDPHSGPTEPPRSAFNVREYINRLNAKDITDLPRTTSGNIAQLYGHVPIYRQDLISREIPLYSVDTSVPVVQQALQDYRSVGIVDVRNNEAKLVRLNNGVLVPDVFAGGKSAAIQLFKLDPDLHRLPGLVKASEIPPPRAEDIENLPHVDGKPILTKGSKNFDFMLRVASTYPHKFYYLQEPMEPILVEPTETKQFSNLNPDVKQKIQHAVNGYSAAKQKYGERVASMIWGKPYVLTDDPDGRLKPSIPIKLYPRFRYDAPKKDMVRALQHHGRFRVYKNSGGDKVGYKVFLKNPGSTGELMDVSVEPLTWLERSQERTMALARQVKLP</sequence>
<dbReference type="EMBL" id="LT558133">
    <property type="protein sequence ID" value="SAM85356.1"/>
    <property type="molecule type" value="Genomic_DNA"/>
</dbReference>
<dbReference type="Proteomes" id="UP000179920">
    <property type="component" value="Chromosome XVII"/>
</dbReference>
<evidence type="ECO:0000313" key="3">
    <source>
        <dbReference type="EMBL" id="SAM85356.1"/>
    </source>
</evidence>
<feature type="region of interest" description="Disordered" evidence="1">
    <location>
        <begin position="32"/>
        <end position="53"/>
    </location>
</feature>
<evidence type="ECO:0000256" key="2">
    <source>
        <dbReference type="SAM" id="SignalP"/>
    </source>
</evidence>
<evidence type="ECO:0000256" key="1">
    <source>
        <dbReference type="SAM" id="MobiDB-lite"/>
    </source>
</evidence>
<feature type="compositionally biased region" description="Polar residues" evidence="1">
    <location>
        <begin position="33"/>
        <end position="42"/>
    </location>
</feature>
<gene>
    <name evidence="3" type="ORF">UBRO_07319</name>
</gene>
<dbReference type="OrthoDB" id="2543616at2759"/>
<evidence type="ECO:0000313" key="4">
    <source>
        <dbReference type="Proteomes" id="UP000179920"/>
    </source>
</evidence>
<organism evidence="3 4">
    <name type="scientific">Ustilago bromivora</name>
    <dbReference type="NCBI Taxonomy" id="307758"/>
    <lineage>
        <taxon>Eukaryota</taxon>
        <taxon>Fungi</taxon>
        <taxon>Dikarya</taxon>
        <taxon>Basidiomycota</taxon>
        <taxon>Ustilaginomycotina</taxon>
        <taxon>Ustilaginomycetes</taxon>
        <taxon>Ustilaginales</taxon>
        <taxon>Ustilaginaceae</taxon>
        <taxon>Ustilago</taxon>
    </lineage>
</organism>
<name>A0A1K0GWP2_9BASI</name>
<keyword evidence="2" id="KW-0732">Signal</keyword>
<dbReference type="AlphaFoldDB" id="A0A1K0GWP2"/>
<feature type="signal peptide" evidence="2">
    <location>
        <begin position="1"/>
        <end position="27"/>
    </location>
</feature>
<reference evidence="4" key="1">
    <citation type="submission" date="2016-04" db="EMBL/GenBank/DDBJ databases">
        <authorList>
            <person name="Guldener U."/>
            <person name="Guldener U."/>
        </authorList>
    </citation>
    <scope>NUCLEOTIDE SEQUENCE [LARGE SCALE GENOMIC DNA]</scope>
    <source>
        <strain evidence="4">UB2112</strain>
    </source>
</reference>
<accession>A0A1K0GWP2</accession>